<organism evidence="5 6">
    <name type="scientific">Ponticaulis profundi</name>
    <dbReference type="NCBI Taxonomy" id="2665222"/>
    <lineage>
        <taxon>Bacteria</taxon>
        <taxon>Pseudomonadati</taxon>
        <taxon>Pseudomonadota</taxon>
        <taxon>Alphaproteobacteria</taxon>
        <taxon>Hyphomonadales</taxon>
        <taxon>Hyphomonadaceae</taxon>
        <taxon>Ponticaulis</taxon>
    </lineage>
</organism>
<keyword evidence="6" id="KW-1185">Reference proteome</keyword>
<dbReference type="EMBL" id="JBHSSW010000003">
    <property type="protein sequence ID" value="MFC6196908.1"/>
    <property type="molecule type" value="Genomic_DNA"/>
</dbReference>
<dbReference type="SUPFAM" id="SSF51735">
    <property type="entry name" value="NAD(P)-binding Rossmann-fold domains"/>
    <property type="match status" value="1"/>
</dbReference>
<proteinExistence type="inferred from homology"/>
<dbReference type="Gene3D" id="3.40.50.720">
    <property type="entry name" value="NAD(P)-binding Rossmann-like Domain"/>
    <property type="match status" value="1"/>
</dbReference>
<dbReference type="PROSITE" id="PS00061">
    <property type="entry name" value="ADH_SHORT"/>
    <property type="match status" value="1"/>
</dbReference>
<dbReference type="PRINTS" id="PR00080">
    <property type="entry name" value="SDRFAMILY"/>
</dbReference>
<dbReference type="InterPro" id="IPR052178">
    <property type="entry name" value="Sec_Metab_Biosynth_SDR"/>
</dbReference>
<dbReference type="InterPro" id="IPR020904">
    <property type="entry name" value="Sc_DH/Rdtase_CS"/>
</dbReference>
<dbReference type="Pfam" id="PF13561">
    <property type="entry name" value="adh_short_C2"/>
    <property type="match status" value="1"/>
</dbReference>
<comment type="similarity">
    <text evidence="1">Belongs to the short-chain dehydrogenases/reductases (SDR) family.</text>
</comment>
<dbReference type="EC" id="1.1.1.-" evidence="5"/>
<dbReference type="InterPro" id="IPR002347">
    <property type="entry name" value="SDR_fam"/>
</dbReference>
<evidence type="ECO:0000313" key="6">
    <source>
        <dbReference type="Proteomes" id="UP001596303"/>
    </source>
</evidence>
<dbReference type="SMART" id="SM00822">
    <property type="entry name" value="PKS_KR"/>
    <property type="match status" value="1"/>
</dbReference>
<evidence type="ECO:0000256" key="3">
    <source>
        <dbReference type="ARBA" id="ARBA00023002"/>
    </source>
</evidence>
<dbReference type="RefSeq" id="WP_377374959.1">
    <property type="nucleotide sequence ID" value="NZ_JBHSSW010000003.1"/>
</dbReference>
<sequence>MTFTDAFNLTGKRALVTGASSGLGDHFARLLAEQGAEVVLAARRLEKLESLAEEIRAKGGKALPVAMDVTKADSVQAAFEVIASVLDGPCDIVVNNSGVGQASWYQDTTEEEWQGIIDTNMTGVWRVAKAATKALLDAGKPGSIINIASITALQPALMNVGYAGSKAAVDHMTRVMAVEICRYGIRVNAIAPGYFKTAINDEYLDSEHGDIMRKRIPMRRFGEHKELDGALMLLASDAGAYMTGETIRVDGGHILMPL</sequence>
<protein>
    <submittedName>
        <fullName evidence="5">SDR family NAD(P)-dependent oxidoreductase</fullName>
        <ecNumber evidence="5">1.1.1.-</ecNumber>
    </submittedName>
</protein>
<dbReference type="GO" id="GO:0016491">
    <property type="term" value="F:oxidoreductase activity"/>
    <property type="evidence" value="ECO:0007669"/>
    <property type="project" value="UniProtKB-KW"/>
</dbReference>
<dbReference type="InterPro" id="IPR036291">
    <property type="entry name" value="NAD(P)-bd_dom_sf"/>
</dbReference>
<evidence type="ECO:0000256" key="2">
    <source>
        <dbReference type="ARBA" id="ARBA00022857"/>
    </source>
</evidence>
<reference evidence="6" key="1">
    <citation type="journal article" date="2019" name="Int. J. Syst. Evol. Microbiol.">
        <title>The Global Catalogue of Microorganisms (GCM) 10K type strain sequencing project: providing services to taxonomists for standard genome sequencing and annotation.</title>
        <authorList>
            <consortium name="The Broad Institute Genomics Platform"/>
            <consortium name="The Broad Institute Genome Sequencing Center for Infectious Disease"/>
            <person name="Wu L."/>
            <person name="Ma J."/>
        </authorList>
    </citation>
    <scope>NUCLEOTIDE SEQUENCE [LARGE SCALE GENOMIC DNA]</scope>
    <source>
        <strain evidence="6">CGMCC-1.15741</strain>
    </source>
</reference>
<evidence type="ECO:0000313" key="5">
    <source>
        <dbReference type="EMBL" id="MFC6196908.1"/>
    </source>
</evidence>
<keyword evidence="2" id="KW-0521">NADP</keyword>
<gene>
    <name evidence="5" type="ORF">ACFQDM_02400</name>
</gene>
<dbReference type="PRINTS" id="PR00081">
    <property type="entry name" value="GDHRDH"/>
</dbReference>
<comment type="caution">
    <text evidence="5">The sequence shown here is derived from an EMBL/GenBank/DDBJ whole genome shotgun (WGS) entry which is preliminary data.</text>
</comment>
<dbReference type="PANTHER" id="PTHR43618:SF8">
    <property type="entry name" value="7ALPHA-HYDROXYSTEROID DEHYDROGENASE"/>
    <property type="match status" value="1"/>
</dbReference>
<keyword evidence="3 5" id="KW-0560">Oxidoreductase</keyword>
<dbReference type="Proteomes" id="UP001596303">
    <property type="component" value="Unassembled WGS sequence"/>
</dbReference>
<dbReference type="InterPro" id="IPR057326">
    <property type="entry name" value="KR_dom"/>
</dbReference>
<evidence type="ECO:0000259" key="4">
    <source>
        <dbReference type="SMART" id="SM00822"/>
    </source>
</evidence>
<accession>A0ABW1S6W2</accession>
<name>A0ABW1S6W2_9PROT</name>
<feature type="domain" description="Ketoreductase" evidence="4">
    <location>
        <begin position="12"/>
        <end position="193"/>
    </location>
</feature>
<dbReference type="PANTHER" id="PTHR43618">
    <property type="entry name" value="7-ALPHA-HYDROXYSTEROID DEHYDROGENASE"/>
    <property type="match status" value="1"/>
</dbReference>
<evidence type="ECO:0000256" key="1">
    <source>
        <dbReference type="ARBA" id="ARBA00006484"/>
    </source>
</evidence>